<evidence type="ECO:0000313" key="3">
    <source>
        <dbReference type="Proteomes" id="UP000014136"/>
    </source>
</evidence>
<feature type="transmembrane region" description="Helical" evidence="1">
    <location>
        <begin position="16"/>
        <end position="33"/>
    </location>
</feature>
<dbReference type="AlphaFoldDB" id="S0JH81"/>
<dbReference type="PROSITE" id="PS51257">
    <property type="entry name" value="PROKAR_LIPOPROTEIN"/>
    <property type="match status" value="1"/>
</dbReference>
<gene>
    <name evidence="2" type="ORF">OMQ_01794</name>
</gene>
<dbReference type="STRING" id="41997.RV16_GL000709"/>
<keyword evidence="3" id="KW-1185">Reference proteome</keyword>
<name>S0JH81_9ENTE</name>
<feature type="transmembrane region" description="Helical" evidence="1">
    <location>
        <begin position="121"/>
        <end position="146"/>
    </location>
</feature>
<protein>
    <recommendedName>
        <fullName evidence="4">ABC transporter permease</fullName>
    </recommendedName>
</protein>
<dbReference type="PATRIC" id="fig|1139996.3.peg.1766"/>
<evidence type="ECO:0008006" key="4">
    <source>
        <dbReference type="Google" id="ProtNLM"/>
    </source>
</evidence>
<dbReference type="RefSeq" id="WP_016175566.1">
    <property type="nucleotide sequence ID" value="NZ_KE136389.1"/>
</dbReference>
<feature type="transmembrane region" description="Helical" evidence="1">
    <location>
        <begin position="81"/>
        <end position="100"/>
    </location>
</feature>
<evidence type="ECO:0000313" key="2">
    <source>
        <dbReference type="EMBL" id="EOT27880.1"/>
    </source>
</evidence>
<evidence type="ECO:0000256" key="1">
    <source>
        <dbReference type="SAM" id="Phobius"/>
    </source>
</evidence>
<feature type="transmembrane region" description="Helical" evidence="1">
    <location>
        <begin position="220"/>
        <end position="239"/>
    </location>
</feature>
<organism evidence="2 3">
    <name type="scientific">Enterococcus saccharolyticus subsp. saccharolyticus ATCC 43076</name>
    <dbReference type="NCBI Taxonomy" id="1139996"/>
    <lineage>
        <taxon>Bacteria</taxon>
        <taxon>Bacillati</taxon>
        <taxon>Bacillota</taxon>
        <taxon>Bacilli</taxon>
        <taxon>Lactobacillales</taxon>
        <taxon>Enterococcaceae</taxon>
        <taxon>Enterococcus</taxon>
    </lineage>
</organism>
<dbReference type="eggNOG" id="ENOG50342FX">
    <property type="taxonomic scope" value="Bacteria"/>
</dbReference>
<proteinExistence type="predicted"/>
<comment type="caution">
    <text evidence="2">The sequence shown here is derived from an EMBL/GenBank/DDBJ whole genome shotgun (WGS) entry which is preliminary data.</text>
</comment>
<dbReference type="OrthoDB" id="2199296at2"/>
<keyword evidence="1" id="KW-0812">Transmembrane</keyword>
<reference evidence="2 3" key="1">
    <citation type="submission" date="2013-03" db="EMBL/GenBank/DDBJ databases">
        <title>The Genome Sequence of Enterococcus saccharolyticus ATCC_43076 (Illumina only assembly).</title>
        <authorList>
            <consortium name="The Broad Institute Genomics Platform"/>
            <consortium name="The Broad Institute Genome Sequencing Center for Infectious Disease"/>
            <person name="Earl A."/>
            <person name="Russ C."/>
            <person name="Gilmore M."/>
            <person name="Surin D."/>
            <person name="Walker B."/>
            <person name="Young S."/>
            <person name="Zeng Q."/>
            <person name="Gargeya S."/>
            <person name="Fitzgerald M."/>
            <person name="Haas B."/>
            <person name="Abouelleil A."/>
            <person name="Allen A.W."/>
            <person name="Alvarado L."/>
            <person name="Arachchi H.M."/>
            <person name="Berlin A.M."/>
            <person name="Chapman S.B."/>
            <person name="Gainer-Dewar J."/>
            <person name="Goldberg J."/>
            <person name="Griggs A."/>
            <person name="Gujja S."/>
            <person name="Hansen M."/>
            <person name="Howarth C."/>
            <person name="Imamovic A."/>
            <person name="Ireland A."/>
            <person name="Larimer J."/>
            <person name="McCowan C."/>
            <person name="Murphy C."/>
            <person name="Pearson M."/>
            <person name="Poon T.W."/>
            <person name="Priest M."/>
            <person name="Roberts A."/>
            <person name="Saif S."/>
            <person name="Shea T."/>
            <person name="Sisk P."/>
            <person name="Sykes S."/>
            <person name="Wortman J."/>
            <person name="Nusbaum C."/>
            <person name="Birren B."/>
        </authorList>
    </citation>
    <scope>NUCLEOTIDE SEQUENCE [LARGE SCALE GENOMIC DNA]</scope>
    <source>
        <strain evidence="2 3">ATCC 43076</strain>
    </source>
</reference>
<dbReference type="Proteomes" id="UP000014136">
    <property type="component" value="Unassembled WGS sequence"/>
</dbReference>
<keyword evidence="1" id="KW-0472">Membrane</keyword>
<dbReference type="EMBL" id="AHYT01000009">
    <property type="protein sequence ID" value="EOT27880.1"/>
    <property type="molecule type" value="Genomic_DNA"/>
</dbReference>
<dbReference type="HOGENOM" id="CLU_1114458_0_0_9"/>
<keyword evidence="1" id="KW-1133">Transmembrane helix</keyword>
<accession>S0JH81</accession>
<sequence length="249" mass="29125">MFKFALASMKYHKRATLIYIVFLTVSSCFFLLLDSLQESLPVLVKQTQDLIDTSGYQEGKQVIFQQLQTSSQRLLLYYDQLRMLLLLVFSVFFFFLVLIYQRKKAEEFAVWYQSGSSFWSWVFLNLGECLIPLLLVTSVFSFLFLLCQYSLGKLVLLTHLEFMDHLNGASLSLHISDNQTLNQLFIRFPTTNDALVASIQLTSKQWLSIFFTTLLKTMRTLLLVISTIGFTTLISYSYWRYRHWNNSSH</sequence>